<dbReference type="GO" id="GO:0018580">
    <property type="term" value="F:nitronate monooxygenase activity"/>
    <property type="evidence" value="ECO:0007669"/>
    <property type="project" value="InterPro"/>
</dbReference>
<dbReference type="RefSeq" id="WP_281198763.1">
    <property type="nucleotide sequence ID" value="NZ_FMHW01000002.1"/>
</dbReference>
<evidence type="ECO:0000256" key="1">
    <source>
        <dbReference type="ARBA" id="ARBA00022630"/>
    </source>
</evidence>
<evidence type="ECO:0000313" key="5">
    <source>
        <dbReference type="Proteomes" id="UP000198959"/>
    </source>
</evidence>
<evidence type="ECO:0000313" key="4">
    <source>
        <dbReference type="EMBL" id="SCL20144.1"/>
    </source>
</evidence>
<dbReference type="Pfam" id="PF03060">
    <property type="entry name" value="NMO"/>
    <property type="match status" value="1"/>
</dbReference>
<keyword evidence="4" id="KW-0223">Dioxygenase</keyword>
<dbReference type="InterPro" id="IPR013785">
    <property type="entry name" value="Aldolase_TIM"/>
</dbReference>
<dbReference type="CDD" id="cd04730">
    <property type="entry name" value="NPD_like"/>
    <property type="match status" value="1"/>
</dbReference>
<dbReference type="GO" id="GO:0051213">
    <property type="term" value="F:dioxygenase activity"/>
    <property type="evidence" value="ECO:0007669"/>
    <property type="project" value="UniProtKB-KW"/>
</dbReference>
<sequence>MKTRITELLHIEKPIMQGGMQWIGYAELAAAVSNAGGLGLITALTQPTPQDLYNEIRRCHDLTDKPFGINLTTLPTINPPPYDEYRDAAIQAGITVVETSGSNPALFTSHYQQAGVKVIHKATSVRHALKAAAAGVDAIIVDGFECAGHPGEEDIPGLVLVPAIADRVNVPLLAAGGIGDGRGLAAALALGADGIVMGTRFMATQETPIHPDVKKRIVANDEHETNLIFRELQNTARVARNSVSEKVVEILRNGGAFEDVRDLVAGARGKQVYETGDLEAGIWWAGLAQVFVHDVPTCRELLDRIIAEAEAIISGRLTGMTQK</sequence>
<gene>
    <name evidence="4" type="ORF">GA0074692_0793</name>
</gene>
<evidence type="ECO:0000256" key="2">
    <source>
        <dbReference type="ARBA" id="ARBA00022643"/>
    </source>
</evidence>
<dbReference type="Gene3D" id="3.20.20.70">
    <property type="entry name" value="Aldolase class I"/>
    <property type="match status" value="1"/>
</dbReference>
<name>A0A1C6RSF6_9ACTN</name>
<reference evidence="5" key="1">
    <citation type="submission" date="2016-06" db="EMBL/GenBank/DDBJ databases">
        <authorList>
            <person name="Varghese N."/>
            <person name="Submissions Spin"/>
        </authorList>
    </citation>
    <scope>NUCLEOTIDE SEQUENCE [LARGE SCALE GENOMIC DNA]</scope>
    <source>
        <strain evidence="5">DSM 43817</strain>
    </source>
</reference>
<dbReference type="Proteomes" id="UP000198959">
    <property type="component" value="Unassembled WGS sequence"/>
</dbReference>
<dbReference type="PANTHER" id="PTHR32332:SF20">
    <property type="entry name" value="2-NITROPROPANE DIOXYGENASE-LIKE PROTEIN"/>
    <property type="match status" value="1"/>
</dbReference>
<evidence type="ECO:0000256" key="3">
    <source>
        <dbReference type="ARBA" id="ARBA00023002"/>
    </source>
</evidence>
<keyword evidence="1" id="KW-0285">Flavoprotein</keyword>
<dbReference type="AlphaFoldDB" id="A0A1C6RSF6"/>
<dbReference type="EMBL" id="FMHW01000002">
    <property type="protein sequence ID" value="SCL20144.1"/>
    <property type="molecule type" value="Genomic_DNA"/>
</dbReference>
<proteinExistence type="predicted"/>
<keyword evidence="5" id="KW-1185">Reference proteome</keyword>
<keyword evidence="3" id="KW-0560">Oxidoreductase</keyword>
<accession>A0A1C6RSF6</accession>
<dbReference type="STRING" id="145854.GA0074692_0793"/>
<protein>
    <submittedName>
        <fullName evidence="4">2-nitropropane dioxygenase</fullName>
    </submittedName>
</protein>
<dbReference type="SUPFAM" id="SSF51412">
    <property type="entry name" value="Inosine monophosphate dehydrogenase (IMPDH)"/>
    <property type="match status" value="1"/>
</dbReference>
<keyword evidence="2" id="KW-0288">FMN</keyword>
<dbReference type="InterPro" id="IPR004136">
    <property type="entry name" value="NMO"/>
</dbReference>
<organism evidence="4 5">
    <name type="scientific">Micromonospora pallida</name>
    <dbReference type="NCBI Taxonomy" id="145854"/>
    <lineage>
        <taxon>Bacteria</taxon>
        <taxon>Bacillati</taxon>
        <taxon>Actinomycetota</taxon>
        <taxon>Actinomycetes</taxon>
        <taxon>Micromonosporales</taxon>
        <taxon>Micromonosporaceae</taxon>
        <taxon>Micromonospora</taxon>
    </lineage>
</organism>
<dbReference type="PANTHER" id="PTHR32332">
    <property type="entry name" value="2-NITROPROPANE DIOXYGENASE"/>
    <property type="match status" value="1"/>
</dbReference>